<feature type="modified residue" description="FMN phosphoryl threonine" evidence="10">
    <location>
        <position position="173"/>
    </location>
</feature>
<protein>
    <recommendedName>
        <fullName evidence="10">Ion-translocating oxidoreductase complex subunit D</fullName>
        <ecNumber evidence="10">7.-.-.-</ecNumber>
    </recommendedName>
    <alternativeName>
        <fullName evidence="10">Rnf electron transport complex subunit D</fullName>
    </alternativeName>
</protein>
<dbReference type="InterPro" id="IPR011303">
    <property type="entry name" value="RnfD_bac"/>
</dbReference>
<keyword evidence="3 10" id="KW-0285">Flavoprotein</keyword>
<dbReference type="GO" id="GO:0005886">
    <property type="term" value="C:plasma membrane"/>
    <property type="evidence" value="ECO:0007669"/>
    <property type="project" value="UniProtKB-SubCell"/>
</dbReference>
<keyword evidence="6 10" id="KW-1278">Translocase</keyword>
<evidence type="ECO:0000256" key="8">
    <source>
        <dbReference type="ARBA" id="ARBA00022989"/>
    </source>
</evidence>
<feature type="transmembrane region" description="Helical" evidence="10">
    <location>
        <begin position="239"/>
        <end position="256"/>
    </location>
</feature>
<dbReference type="EMBL" id="DSLG01000004">
    <property type="protein sequence ID" value="HEA87013.1"/>
    <property type="molecule type" value="Genomic_DNA"/>
</dbReference>
<proteinExistence type="inferred from homology"/>
<evidence type="ECO:0000256" key="9">
    <source>
        <dbReference type="ARBA" id="ARBA00023136"/>
    </source>
</evidence>
<keyword evidence="1 10" id="KW-0813">Transport</keyword>
<keyword evidence="4 10" id="KW-0288">FMN</keyword>
<keyword evidence="5 10" id="KW-0812">Transmembrane</keyword>
<gene>
    <name evidence="10" type="primary">rnfD</name>
    <name evidence="11" type="ORF">ENP94_03275</name>
    <name evidence="12" type="ORF">ENS16_04355</name>
</gene>
<dbReference type="PANTHER" id="PTHR30578">
    <property type="entry name" value="ELECTRON TRANSPORT COMPLEX PROTEIN RNFD"/>
    <property type="match status" value="1"/>
</dbReference>
<feature type="transmembrane region" description="Helical" evidence="10">
    <location>
        <begin position="44"/>
        <end position="62"/>
    </location>
</feature>
<dbReference type="PANTHER" id="PTHR30578:SF0">
    <property type="entry name" value="ION-TRANSLOCATING OXIDOREDUCTASE COMPLEX SUBUNIT D"/>
    <property type="match status" value="1"/>
</dbReference>
<name>A0A7C1NLD5_UNCW3</name>
<accession>A0A7C1NLD5</accession>
<evidence type="ECO:0000256" key="10">
    <source>
        <dbReference type="HAMAP-Rule" id="MF_00462"/>
    </source>
</evidence>
<comment type="subunit">
    <text evidence="10">The complex is composed of six subunits: RnfA, RnfB, RnfC, RnfD, RnfE and RnfG.</text>
</comment>
<evidence type="ECO:0000256" key="7">
    <source>
        <dbReference type="ARBA" id="ARBA00022982"/>
    </source>
</evidence>
<dbReference type="GO" id="GO:0022900">
    <property type="term" value="P:electron transport chain"/>
    <property type="evidence" value="ECO:0007669"/>
    <property type="project" value="UniProtKB-UniRule"/>
</dbReference>
<comment type="similarity">
    <text evidence="10">Belongs to the NqrB/RnfD family.</text>
</comment>
<feature type="transmembrane region" description="Helical" evidence="10">
    <location>
        <begin position="74"/>
        <end position="92"/>
    </location>
</feature>
<dbReference type="EC" id="7.-.-.-" evidence="10"/>
<comment type="function">
    <text evidence="10">Part of a membrane-bound complex that couples electron transfer with translocation of ions across the membrane.</text>
</comment>
<keyword evidence="8 10" id="KW-1133">Transmembrane helix</keyword>
<evidence type="ECO:0000256" key="5">
    <source>
        <dbReference type="ARBA" id="ARBA00022692"/>
    </source>
</evidence>
<dbReference type="GO" id="GO:0055085">
    <property type="term" value="P:transmembrane transport"/>
    <property type="evidence" value="ECO:0007669"/>
    <property type="project" value="InterPro"/>
</dbReference>
<dbReference type="EMBL" id="DSTU01000005">
    <property type="protein sequence ID" value="HFJ53904.1"/>
    <property type="molecule type" value="Genomic_DNA"/>
</dbReference>
<evidence type="ECO:0000256" key="2">
    <source>
        <dbReference type="ARBA" id="ARBA00022553"/>
    </source>
</evidence>
<keyword evidence="7 10" id="KW-0249">Electron transport</keyword>
<feature type="transmembrane region" description="Helical" evidence="10">
    <location>
        <begin position="207"/>
        <end position="233"/>
    </location>
</feature>
<comment type="caution">
    <text evidence="11">The sequence shown here is derived from an EMBL/GenBank/DDBJ whole genome shotgun (WGS) entry which is preliminary data.</text>
</comment>
<evidence type="ECO:0000256" key="1">
    <source>
        <dbReference type="ARBA" id="ARBA00022448"/>
    </source>
</evidence>
<organism evidence="11">
    <name type="scientific">candidate division WOR-3 bacterium</name>
    <dbReference type="NCBI Taxonomy" id="2052148"/>
    <lineage>
        <taxon>Bacteria</taxon>
        <taxon>Bacteria division WOR-3</taxon>
    </lineage>
</organism>
<evidence type="ECO:0000256" key="4">
    <source>
        <dbReference type="ARBA" id="ARBA00022643"/>
    </source>
</evidence>
<reference evidence="11" key="1">
    <citation type="journal article" date="2020" name="mSystems">
        <title>Genome- and Community-Level Interaction Insights into Carbon Utilization and Element Cycling Functions of Hydrothermarchaeota in Hydrothermal Sediment.</title>
        <authorList>
            <person name="Zhou Z."/>
            <person name="Liu Y."/>
            <person name="Xu W."/>
            <person name="Pan J."/>
            <person name="Luo Z.H."/>
            <person name="Li M."/>
        </authorList>
    </citation>
    <scope>NUCLEOTIDE SEQUENCE [LARGE SCALE GENOMIC DNA]</scope>
    <source>
        <strain evidence="11">SpSt-265</strain>
        <strain evidence="12">SpSt-465</strain>
    </source>
</reference>
<keyword evidence="9 10" id="KW-0472">Membrane</keyword>
<dbReference type="Pfam" id="PF03116">
    <property type="entry name" value="NQR2_RnfD_RnfE"/>
    <property type="match status" value="1"/>
</dbReference>
<dbReference type="NCBIfam" id="TIGR01946">
    <property type="entry name" value="rnfD"/>
    <property type="match status" value="1"/>
</dbReference>
<evidence type="ECO:0000256" key="3">
    <source>
        <dbReference type="ARBA" id="ARBA00022630"/>
    </source>
</evidence>
<sequence>MSENRPTLQVTASPHITSPVTVNKLMWAVVFALLPAFAGSIYFFGLRALIITLLSVISALLFDALGQRLFGRKITLFDGSAVLTGILLGFNLPPNVSWWMPVAGSAFAMLVAKQFFGGLGHNFINPALAGRAFLVASWPTQMTTSWLAPRGGVISGLPASALNICTDAVTTATPLNVLKQGAKLVLPGCNPTNLYEQLQSWTTLKSLFWGNTGGCIGETSALLLLIGGLVLIITRVIDWRIPLSYLLTVAALVLILPGHKAGLVNYTLFHLLSGGLMLGAFYMATDYVTSPLTAKGRVIFGIGCGILTVLIRLWGGYPEGVCYSILLMNVATPLIDRLTPPRVFGTRRKK</sequence>
<evidence type="ECO:0000256" key="6">
    <source>
        <dbReference type="ARBA" id="ARBA00022967"/>
    </source>
</evidence>
<dbReference type="InterPro" id="IPR004338">
    <property type="entry name" value="NqrB/RnfD"/>
</dbReference>
<feature type="transmembrane region" description="Helical" evidence="10">
    <location>
        <begin position="21"/>
        <end position="38"/>
    </location>
</feature>
<evidence type="ECO:0000313" key="11">
    <source>
        <dbReference type="EMBL" id="HEA87013.1"/>
    </source>
</evidence>
<evidence type="ECO:0000313" key="12">
    <source>
        <dbReference type="EMBL" id="HFJ53904.1"/>
    </source>
</evidence>
<dbReference type="AlphaFoldDB" id="A0A7C1NLD5"/>
<comment type="cofactor">
    <cofactor evidence="10">
        <name>FMN</name>
        <dbReference type="ChEBI" id="CHEBI:58210"/>
    </cofactor>
</comment>
<comment type="subcellular location">
    <subcellularLocation>
        <location evidence="10">Cell membrane</location>
        <topology evidence="10">Multi-pass membrane protein</topology>
    </subcellularLocation>
</comment>
<dbReference type="HAMAP" id="MF_00462">
    <property type="entry name" value="RsxD_RnfD"/>
    <property type="match status" value="1"/>
</dbReference>
<keyword evidence="2 10" id="KW-0597">Phosphoprotein</keyword>
<feature type="transmembrane region" description="Helical" evidence="10">
    <location>
        <begin position="263"/>
        <end position="284"/>
    </location>
</feature>
<feature type="transmembrane region" description="Helical" evidence="10">
    <location>
        <begin position="296"/>
        <end position="315"/>
    </location>
</feature>
<keyword evidence="10" id="KW-1003">Cell membrane</keyword>